<organism evidence="3">
    <name type="scientific">Staphylococcus aureus subsp. aureus MN8</name>
    <dbReference type="NCBI Taxonomy" id="548470"/>
    <lineage>
        <taxon>Bacteria</taxon>
        <taxon>Bacillati</taxon>
        <taxon>Bacillota</taxon>
        <taxon>Bacilli</taxon>
        <taxon>Bacillales</taxon>
        <taxon>Staphylococcaceae</taxon>
        <taxon>Staphylococcus</taxon>
    </lineage>
</organism>
<name>A0A0E1X8F8_STAAU</name>
<dbReference type="Proteomes" id="UP000003455">
    <property type="component" value="Chromosome"/>
</dbReference>
<feature type="domain" description="HTH cro/C1-type" evidence="2">
    <location>
        <begin position="8"/>
        <end position="68"/>
    </location>
</feature>
<protein>
    <submittedName>
        <fullName evidence="3">Transcriptional regulator, Cro/CI family</fullName>
    </submittedName>
</protein>
<dbReference type="HOGENOM" id="CLU_1936846_0_0_9"/>
<comment type="caution">
    <text evidence="3">The sequence shown here is derived from an EMBL/GenBank/DDBJ whole genome shotgun (WGS) entry which is preliminary data.</text>
</comment>
<dbReference type="PANTHER" id="PTHR34475">
    <property type="match status" value="1"/>
</dbReference>
<gene>
    <name evidence="3" type="ORF">HMPREF0769_12496</name>
</gene>
<dbReference type="GO" id="GO:0003677">
    <property type="term" value="F:DNA binding"/>
    <property type="evidence" value="ECO:0007669"/>
    <property type="project" value="InterPro"/>
</dbReference>
<dbReference type="RefSeq" id="WP_000859443.1">
    <property type="nucleotide sequence ID" value="NZ_CM000952.1"/>
</dbReference>
<sequence>MKTVGEALKGRRERLGMTLTELEQRTGIKREMLVHIENNEFDQLPNKNYSEGFIRKYASVVNIEPNQLIQAHQDEIPSNQAEWDEVITVFNNNKDLDYKSKSKEPIQLLVIMGITVLITLLLWIMLVLIF</sequence>
<feature type="transmembrane region" description="Helical" evidence="1">
    <location>
        <begin position="108"/>
        <end position="129"/>
    </location>
</feature>
<evidence type="ECO:0000256" key="1">
    <source>
        <dbReference type="SAM" id="Phobius"/>
    </source>
</evidence>
<dbReference type="InterPro" id="IPR010982">
    <property type="entry name" value="Lambda_DNA-bd_dom_sf"/>
</dbReference>
<reference evidence="3" key="1">
    <citation type="submission" date="2010-05" db="EMBL/GenBank/DDBJ databases">
        <authorList>
            <person name="Muzny D."/>
            <person name="Qin X."/>
            <person name="Buhay C."/>
            <person name="Dugan-Rocha S."/>
            <person name="Ding Y."/>
            <person name="Chen G."/>
            <person name="Hawes A."/>
            <person name="Holder M."/>
            <person name="Jhangiani S."/>
            <person name="Johnson A."/>
            <person name="Khan Z."/>
            <person name="Li Z."/>
            <person name="Liu W."/>
            <person name="Liu X."/>
            <person name="Perez L."/>
            <person name="Shen H."/>
            <person name="Wang Q."/>
            <person name="Watt J."/>
            <person name="Xi L."/>
            <person name="Xin Y."/>
            <person name="Zhou J."/>
            <person name="Deng J."/>
            <person name="Jiang H."/>
            <person name="Liu Y."/>
            <person name="Qu J."/>
            <person name="Song X.-Z."/>
            <person name="Zhang L."/>
            <person name="Villasana D."/>
            <person name="Johnson A."/>
            <person name="Liu J."/>
            <person name="Liyanage D."/>
            <person name="Lorensuhewa L."/>
            <person name="Robinson T."/>
            <person name="Song A."/>
            <person name="Song B.-B."/>
            <person name="Dinh H."/>
            <person name="Thornton R."/>
            <person name="Coyle M."/>
            <person name="Francisco L."/>
            <person name="Jackson L."/>
            <person name="Javaid M."/>
            <person name="Korchina V."/>
            <person name="Kovar C."/>
            <person name="Mata R."/>
            <person name="Mathew T."/>
            <person name="Ngo R."/>
            <person name="Nguyen L."/>
            <person name="Nguyen N."/>
            <person name="Okwuonu G."/>
            <person name="Ongeri F."/>
            <person name="Pham C."/>
            <person name="Simmons D."/>
            <person name="Wilczek-Boney K."/>
            <person name="Hale W."/>
            <person name="Jakkamsetti A."/>
            <person name="Pham P."/>
            <person name="Ruth R."/>
            <person name="San Lucas F."/>
            <person name="Warren J."/>
            <person name="Zhang J."/>
            <person name="Zhao Z."/>
            <person name="Zhou C."/>
            <person name="Zhu D."/>
            <person name="Lee S."/>
            <person name="Bess C."/>
            <person name="Blankenburg K."/>
            <person name="Forbes L."/>
            <person name="Fu Q."/>
            <person name="Gubbala S."/>
            <person name="Hirani K."/>
            <person name="Jayaseelan J.C."/>
            <person name="Lara F."/>
            <person name="Munidasa M."/>
            <person name="Palculict T."/>
            <person name="Patil S."/>
            <person name="Pu L.-L."/>
            <person name="Saada N."/>
            <person name="Tang L."/>
            <person name="Weissenberger G."/>
            <person name="Zhu Y."/>
            <person name="Hemphill L."/>
            <person name="Shang Y."/>
            <person name="Youmans B."/>
            <person name="Ayvaz T."/>
            <person name="Ross M."/>
            <person name="Santibanez J."/>
            <person name="Aqrawi P."/>
            <person name="Gross S."/>
            <person name="Joshi V."/>
            <person name="Fowler G."/>
            <person name="Nazareth L."/>
            <person name="Reid J."/>
            <person name="Worley K."/>
            <person name="Petrosino J."/>
            <person name="Highlander S."/>
            <person name="Gibbs R."/>
        </authorList>
    </citation>
    <scope>NUCLEOTIDE SEQUENCE [LARGE SCALE GENOMIC DNA]</scope>
    <source>
        <strain evidence="3">MN8</strain>
    </source>
</reference>
<accession>A0A0E1X8F8</accession>
<keyword evidence="1" id="KW-1133">Transmembrane helix</keyword>
<proteinExistence type="predicted"/>
<dbReference type="InterPro" id="IPR001387">
    <property type="entry name" value="Cro/C1-type_HTH"/>
</dbReference>
<evidence type="ECO:0000259" key="2">
    <source>
        <dbReference type="PROSITE" id="PS50943"/>
    </source>
</evidence>
<dbReference type="SMART" id="SM00530">
    <property type="entry name" value="HTH_XRE"/>
    <property type="match status" value="1"/>
</dbReference>
<dbReference type="SUPFAM" id="SSF47413">
    <property type="entry name" value="lambda repressor-like DNA-binding domains"/>
    <property type="match status" value="1"/>
</dbReference>
<dbReference type="EMBL" id="ACJA02000004">
    <property type="protein sequence ID" value="EFH94875.1"/>
    <property type="molecule type" value="Genomic_DNA"/>
</dbReference>
<dbReference type="InterPro" id="IPR050400">
    <property type="entry name" value="Bact_Cytoskel_RodZ"/>
</dbReference>
<dbReference type="SMR" id="A0A0E1X8F8"/>
<dbReference type="PROSITE" id="PS50943">
    <property type="entry name" value="HTH_CROC1"/>
    <property type="match status" value="1"/>
</dbReference>
<dbReference type="CDD" id="cd00093">
    <property type="entry name" value="HTH_XRE"/>
    <property type="match status" value="1"/>
</dbReference>
<dbReference type="Pfam" id="PF13413">
    <property type="entry name" value="HTH_25"/>
    <property type="match status" value="1"/>
</dbReference>
<dbReference type="PANTHER" id="PTHR34475:SF1">
    <property type="entry name" value="CYTOSKELETON PROTEIN RODZ"/>
    <property type="match status" value="1"/>
</dbReference>
<evidence type="ECO:0000313" key="3">
    <source>
        <dbReference type="EMBL" id="EFH94875.1"/>
    </source>
</evidence>
<keyword evidence="1" id="KW-0472">Membrane</keyword>
<keyword evidence="1" id="KW-0812">Transmembrane</keyword>
<dbReference type="Gene3D" id="1.10.260.40">
    <property type="entry name" value="lambda repressor-like DNA-binding domains"/>
    <property type="match status" value="1"/>
</dbReference>
<dbReference type="AlphaFoldDB" id="A0A0E1X8F8"/>